<comment type="function">
    <text evidence="2">Antitoxin component of a type II toxin-antitoxin (TA) system.</text>
</comment>
<evidence type="ECO:0000256" key="2">
    <source>
        <dbReference type="RuleBase" id="RU362080"/>
    </source>
</evidence>
<dbReference type="NCBIfam" id="TIGR01552">
    <property type="entry name" value="phd_fam"/>
    <property type="match status" value="1"/>
</dbReference>
<dbReference type="SUPFAM" id="SSF143120">
    <property type="entry name" value="YefM-like"/>
    <property type="match status" value="1"/>
</dbReference>
<name>A0ABQ1CXV1_STRDI</name>
<comment type="caution">
    <text evidence="4">The sequence shown here is derived from an EMBL/GenBank/DDBJ whole genome shotgun (WGS) entry which is preliminary data.</text>
</comment>
<feature type="region of interest" description="Disordered" evidence="3">
    <location>
        <begin position="1"/>
        <end position="50"/>
    </location>
</feature>
<accession>A0ABQ1CXV1</accession>
<evidence type="ECO:0000313" key="5">
    <source>
        <dbReference type="Proteomes" id="UP000472710"/>
    </source>
</evidence>
<dbReference type="InterPro" id="IPR006442">
    <property type="entry name" value="Antitoxin_Phd/YefM"/>
</dbReference>
<evidence type="ECO:0000256" key="1">
    <source>
        <dbReference type="ARBA" id="ARBA00009981"/>
    </source>
</evidence>
<dbReference type="Proteomes" id="UP000472710">
    <property type="component" value="Unassembled WGS sequence"/>
</dbReference>
<gene>
    <name evidence="4" type="ORF">Sdia_58290</name>
</gene>
<protein>
    <recommendedName>
        <fullName evidence="2">Antitoxin</fullName>
    </recommendedName>
</protein>
<proteinExistence type="inferred from homology"/>
<reference evidence="4 5" key="1">
    <citation type="submission" date="2020-02" db="EMBL/GenBank/DDBJ databases">
        <title>Whole genome shotgun sequence of Streptomyces diastaticus subsp. diastaticus NBRC 13412.</title>
        <authorList>
            <person name="Ichikawa N."/>
            <person name="Komaki H."/>
            <person name="Tamura T."/>
        </authorList>
    </citation>
    <scope>NUCLEOTIDE SEQUENCE [LARGE SCALE GENOMIC DNA]</scope>
    <source>
        <strain evidence="4 5">NBRC 13412</strain>
    </source>
</reference>
<comment type="similarity">
    <text evidence="1 2">Belongs to the phD/YefM antitoxin family.</text>
</comment>
<dbReference type="EMBL" id="BLLN01000005">
    <property type="protein sequence ID" value="GFH75061.1"/>
    <property type="molecule type" value="Genomic_DNA"/>
</dbReference>
<keyword evidence="5" id="KW-1185">Reference proteome</keyword>
<dbReference type="Gene3D" id="3.40.1620.10">
    <property type="entry name" value="YefM-like domain"/>
    <property type="match status" value="1"/>
</dbReference>
<evidence type="ECO:0000256" key="3">
    <source>
        <dbReference type="SAM" id="MobiDB-lite"/>
    </source>
</evidence>
<organism evidence="4 5">
    <name type="scientific">Streptomyces diastaticus subsp. diastaticus</name>
    <dbReference type="NCBI Taxonomy" id="68040"/>
    <lineage>
        <taxon>Bacteria</taxon>
        <taxon>Bacillati</taxon>
        <taxon>Actinomycetota</taxon>
        <taxon>Actinomycetes</taxon>
        <taxon>Kitasatosporales</taxon>
        <taxon>Streptomycetaceae</taxon>
        <taxon>Streptomyces</taxon>
        <taxon>Streptomyces diastaticus group</taxon>
    </lineage>
</organism>
<sequence length="151" mass="16475">MPYRSIRPAPGERAPTEWVAEEGSRTEPLPRRRAAHNRTRTLPFMPEHQERASDVARAAMEAVENSVSVREARAHLAEHINRAESGTPTVVTRNGAPVAALVPFADFEVLEEAADLMLAREAEAVLSRDEPTVSLAELVADLFSGRTDGPA</sequence>
<dbReference type="InterPro" id="IPR036165">
    <property type="entry name" value="YefM-like_sf"/>
</dbReference>
<dbReference type="Pfam" id="PF02604">
    <property type="entry name" value="PhdYeFM_antitox"/>
    <property type="match status" value="1"/>
</dbReference>
<evidence type="ECO:0000313" key="4">
    <source>
        <dbReference type="EMBL" id="GFH75061.1"/>
    </source>
</evidence>